<dbReference type="PROSITE" id="PS50977">
    <property type="entry name" value="HTH_TETR_2"/>
    <property type="match status" value="1"/>
</dbReference>
<proteinExistence type="predicted"/>
<keyword evidence="1" id="KW-0805">Transcription regulation</keyword>
<evidence type="ECO:0000256" key="4">
    <source>
        <dbReference type="PROSITE-ProRule" id="PRU00335"/>
    </source>
</evidence>
<reference evidence="6 7" key="1">
    <citation type="submission" date="2019-11" db="EMBL/GenBank/DDBJ databases">
        <title>Draft genome sequence of Kocuria indica DP-K7, a methyl red degrading Actinobacterium.</title>
        <authorList>
            <person name="Kumaran S."/>
            <person name="Tischler D."/>
            <person name="Ngo A.C.R."/>
            <person name="Schultes F."/>
        </authorList>
    </citation>
    <scope>NUCLEOTIDE SEQUENCE [LARGE SCALE GENOMIC DNA]</scope>
    <source>
        <strain evidence="6 7">DP-K7</strain>
    </source>
</reference>
<dbReference type="Gene3D" id="1.10.357.10">
    <property type="entry name" value="Tetracycline Repressor, domain 2"/>
    <property type="match status" value="1"/>
</dbReference>
<dbReference type="GO" id="GO:0000976">
    <property type="term" value="F:transcription cis-regulatory region binding"/>
    <property type="evidence" value="ECO:0007669"/>
    <property type="project" value="TreeGrafter"/>
</dbReference>
<feature type="domain" description="HTH tetR-type" evidence="5">
    <location>
        <begin position="15"/>
        <end position="75"/>
    </location>
</feature>
<dbReference type="Pfam" id="PF13305">
    <property type="entry name" value="TetR_C_33"/>
    <property type="match status" value="1"/>
</dbReference>
<dbReference type="PRINTS" id="PR00455">
    <property type="entry name" value="HTHTETR"/>
</dbReference>
<dbReference type="Pfam" id="PF00440">
    <property type="entry name" value="TetR_N"/>
    <property type="match status" value="1"/>
</dbReference>
<dbReference type="PANTHER" id="PTHR30055:SF234">
    <property type="entry name" value="HTH-TYPE TRANSCRIPTIONAL REGULATOR BETI"/>
    <property type="match status" value="1"/>
</dbReference>
<dbReference type="PANTHER" id="PTHR30055">
    <property type="entry name" value="HTH-TYPE TRANSCRIPTIONAL REGULATOR RUTR"/>
    <property type="match status" value="1"/>
</dbReference>
<feature type="DNA-binding region" description="H-T-H motif" evidence="4">
    <location>
        <begin position="38"/>
        <end position="57"/>
    </location>
</feature>
<organism evidence="6 7">
    <name type="scientific">Kocuria marina subsp. indica</name>
    <dbReference type="NCBI Taxonomy" id="1049583"/>
    <lineage>
        <taxon>Bacteria</taxon>
        <taxon>Bacillati</taxon>
        <taxon>Actinomycetota</taxon>
        <taxon>Actinomycetes</taxon>
        <taxon>Micrococcales</taxon>
        <taxon>Micrococcaceae</taxon>
        <taxon>Kocuria</taxon>
    </lineage>
</organism>
<keyword evidence="2 4" id="KW-0238">DNA-binding</keyword>
<dbReference type="InterPro" id="IPR009057">
    <property type="entry name" value="Homeodomain-like_sf"/>
</dbReference>
<protein>
    <submittedName>
        <fullName evidence="6">TetR family transcriptional regulator</fullName>
    </submittedName>
</protein>
<evidence type="ECO:0000259" key="5">
    <source>
        <dbReference type="PROSITE" id="PS50977"/>
    </source>
</evidence>
<evidence type="ECO:0000256" key="1">
    <source>
        <dbReference type="ARBA" id="ARBA00023015"/>
    </source>
</evidence>
<dbReference type="InterPro" id="IPR050109">
    <property type="entry name" value="HTH-type_TetR-like_transc_reg"/>
</dbReference>
<dbReference type="InterPro" id="IPR036271">
    <property type="entry name" value="Tet_transcr_reg_TetR-rel_C_sf"/>
</dbReference>
<dbReference type="InterPro" id="IPR025996">
    <property type="entry name" value="MT1864/Rv1816-like_C"/>
</dbReference>
<dbReference type="SUPFAM" id="SSF48498">
    <property type="entry name" value="Tetracyclin repressor-like, C-terminal domain"/>
    <property type="match status" value="1"/>
</dbReference>
<dbReference type="Proteomes" id="UP000471026">
    <property type="component" value="Unassembled WGS sequence"/>
</dbReference>
<dbReference type="SUPFAM" id="SSF46689">
    <property type="entry name" value="Homeodomain-like"/>
    <property type="match status" value="1"/>
</dbReference>
<comment type="caution">
    <text evidence="6">The sequence shown here is derived from an EMBL/GenBank/DDBJ whole genome shotgun (WGS) entry which is preliminary data.</text>
</comment>
<evidence type="ECO:0000256" key="2">
    <source>
        <dbReference type="ARBA" id="ARBA00023125"/>
    </source>
</evidence>
<dbReference type="RefSeq" id="WP_162230232.1">
    <property type="nucleotide sequence ID" value="NZ_WMHZ01000021.1"/>
</dbReference>
<evidence type="ECO:0000256" key="3">
    <source>
        <dbReference type="ARBA" id="ARBA00023163"/>
    </source>
</evidence>
<evidence type="ECO:0000313" key="7">
    <source>
        <dbReference type="Proteomes" id="UP000471026"/>
    </source>
</evidence>
<keyword evidence="3" id="KW-0804">Transcription</keyword>
<gene>
    <name evidence="6" type="ORF">GKZ75_12030</name>
</gene>
<sequence length="195" mass="22153">MTPAADSNARQRRFLNRRRELLNTALRLAEDEGWEAVTTRRLAEAIDYSQPVIYQHFENRDDLIRTLVIEGFIDLTNRIESVARSSSATPLQDLCRVYIDFGTSQPRLYEAMFTLPTAVPFADDDTPAEMRKAFDALAAIIASEAPEADAQGTAELYWACCHGLVTLLNARRVPHERIEHHVRRVAEIVRLDETV</sequence>
<dbReference type="AlphaFoldDB" id="A0A6N9R2T2"/>
<dbReference type="GO" id="GO:0003700">
    <property type="term" value="F:DNA-binding transcription factor activity"/>
    <property type="evidence" value="ECO:0007669"/>
    <property type="project" value="TreeGrafter"/>
</dbReference>
<dbReference type="InterPro" id="IPR001647">
    <property type="entry name" value="HTH_TetR"/>
</dbReference>
<dbReference type="EMBL" id="WMHZ01000021">
    <property type="protein sequence ID" value="NDO78931.1"/>
    <property type="molecule type" value="Genomic_DNA"/>
</dbReference>
<evidence type="ECO:0000313" key="6">
    <source>
        <dbReference type="EMBL" id="NDO78931.1"/>
    </source>
</evidence>
<accession>A0A6N9R2T2</accession>
<name>A0A6N9R2T2_9MICC</name>